<accession>A0A8H7ZAJ6</accession>
<organism evidence="1 2">
    <name type="scientific">Ajellomyces capsulatus</name>
    <name type="common">Darling's disease fungus</name>
    <name type="synonym">Histoplasma capsulatum</name>
    <dbReference type="NCBI Taxonomy" id="5037"/>
    <lineage>
        <taxon>Eukaryota</taxon>
        <taxon>Fungi</taxon>
        <taxon>Dikarya</taxon>
        <taxon>Ascomycota</taxon>
        <taxon>Pezizomycotina</taxon>
        <taxon>Eurotiomycetes</taxon>
        <taxon>Eurotiomycetidae</taxon>
        <taxon>Onygenales</taxon>
        <taxon>Ajellomycetaceae</taxon>
        <taxon>Histoplasma</taxon>
    </lineage>
</organism>
<protein>
    <submittedName>
        <fullName evidence="1">Uncharacterized protein</fullName>
    </submittedName>
</protein>
<gene>
    <name evidence="1" type="ORF">I7I52_03799</name>
</gene>
<name>A0A8H7ZAJ6_AJECA</name>
<dbReference type="VEuPathDB" id="FungiDB:I7I52_03799"/>
<comment type="caution">
    <text evidence="1">The sequence shown here is derived from an EMBL/GenBank/DDBJ whole genome shotgun (WGS) entry which is preliminary data.</text>
</comment>
<dbReference type="EMBL" id="JAEVHI010000001">
    <property type="protein sequence ID" value="KAG5305213.1"/>
    <property type="molecule type" value="Genomic_DNA"/>
</dbReference>
<sequence>MRTSSESWSAESTITTGTGTGFSSGFVQFSFLSFFFNRPFTWSVTQPPAGPLSSLSLCTEQSSPAVPRLIWGTAGGGEKGREMPFPPRQLLHCLFMSLPSSIWMCDILFLSPFRDSLTSQLGMSMDMIRPVHAQARTYMVSNRIGETKMGQHSLLACFISEEGEMKIHLFLTRLGTHLPWVIIWPDVSAGRGKSTGYISVLFRRGSLPMMIWDFMLGSDDIGFCP</sequence>
<proteinExistence type="predicted"/>
<evidence type="ECO:0000313" key="2">
    <source>
        <dbReference type="Proteomes" id="UP000670092"/>
    </source>
</evidence>
<evidence type="ECO:0000313" key="1">
    <source>
        <dbReference type="EMBL" id="KAG5305213.1"/>
    </source>
</evidence>
<dbReference type="AlphaFoldDB" id="A0A8H7ZAJ6"/>
<dbReference type="Proteomes" id="UP000670092">
    <property type="component" value="Unassembled WGS sequence"/>
</dbReference>
<reference evidence="1 2" key="1">
    <citation type="submission" date="2021-01" db="EMBL/GenBank/DDBJ databases">
        <title>Chromosome-level genome assembly of a human fungal pathogen reveals clustering of transcriptionally co-regulated genes.</title>
        <authorList>
            <person name="Voorhies M."/>
            <person name="Cohen S."/>
            <person name="Shea T.P."/>
            <person name="Petrus S."/>
            <person name="Munoz J.F."/>
            <person name="Poplawski S."/>
            <person name="Goldman W.E."/>
            <person name="Michael T."/>
            <person name="Cuomo C.A."/>
            <person name="Sil A."/>
            <person name="Beyhan S."/>
        </authorList>
    </citation>
    <scope>NUCLEOTIDE SEQUENCE [LARGE SCALE GENOMIC DNA]</scope>
    <source>
        <strain evidence="1 2">G184AR</strain>
    </source>
</reference>